<keyword evidence="2" id="KW-1185">Reference proteome</keyword>
<proteinExistence type="predicted"/>
<evidence type="ECO:0000313" key="1">
    <source>
        <dbReference type="EMBL" id="PON46211.1"/>
    </source>
</evidence>
<feature type="non-terminal residue" evidence="1">
    <location>
        <position position="72"/>
    </location>
</feature>
<comment type="caution">
    <text evidence="1">The sequence shown here is derived from an EMBL/GenBank/DDBJ whole genome shotgun (WGS) entry which is preliminary data.</text>
</comment>
<dbReference type="AlphaFoldDB" id="A0A2P5BBQ0"/>
<dbReference type="EMBL" id="JXTB01000316">
    <property type="protein sequence ID" value="PON46211.1"/>
    <property type="molecule type" value="Genomic_DNA"/>
</dbReference>
<sequence>MGFFFGEKANATGLTSFQSQTKLQRSRKNSVFGEVFKPPKCRPTSIFTPTASGVSSRRRRLVLSGCSSKFLS</sequence>
<evidence type="ECO:0000313" key="2">
    <source>
        <dbReference type="Proteomes" id="UP000237105"/>
    </source>
</evidence>
<dbReference type="Proteomes" id="UP000237105">
    <property type="component" value="Unassembled WGS sequence"/>
</dbReference>
<accession>A0A2P5BBQ0</accession>
<gene>
    <name evidence="1" type="ORF">PanWU01x14_253350</name>
</gene>
<name>A0A2P5BBQ0_PARAD</name>
<reference evidence="2" key="1">
    <citation type="submission" date="2016-06" db="EMBL/GenBank/DDBJ databases">
        <title>Parallel loss of symbiosis genes in relatives of nitrogen-fixing non-legume Parasponia.</title>
        <authorList>
            <person name="Van Velzen R."/>
            <person name="Holmer R."/>
            <person name="Bu F."/>
            <person name="Rutten L."/>
            <person name="Van Zeijl A."/>
            <person name="Liu W."/>
            <person name="Santuari L."/>
            <person name="Cao Q."/>
            <person name="Sharma T."/>
            <person name="Shen D."/>
            <person name="Roswanjaya Y."/>
            <person name="Wardhani T."/>
            <person name="Kalhor M.S."/>
            <person name="Jansen J."/>
            <person name="Van den Hoogen J."/>
            <person name="Gungor B."/>
            <person name="Hartog M."/>
            <person name="Hontelez J."/>
            <person name="Verver J."/>
            <person name="Yang W.-C."/>
            <person name="Schijlen E."/>
            <person name="Repin R."/>
            <person name="Schilthuizen M."/>
            <person name="Schranz E."/>
            <person name="Heidstra R."/>
            <person name="Miyata K."/>
            <person name="Fedorova E."/>
            <person name="Kohlen W."/>
            <person name="Bisseling T."/>
            <person name="Smit S."/>
            <person name="Geurts R."/>
        </authorList>
    </citation>
    <scope>NUCLEOTIDE SEQUENCE [LARGE SCALE GENOMIC DNA]</scope>
    <source>
        <strain evidence="2">cv. WU1-14</strain>
    </source>
</reference>
<organism evidence="1 2">
    <name type="scientific">Parasponia andersonii</name>
    <name type="common">Sponia andersonii</name>
    <dbReference type="NCBI Taxonomy" id="3476"/>
    <lineage>
        <taxon>Eukaryota</taxon>
        <taxon>Viridiplantae</taxon>
        <taxon>Streptophyta</taxon>
        <taxon>Embryophyta</taxon>
        <taxon>Tracheophyta</taxon>
        <taxon>Spermatophyta</taxon>
        <taxon>Magnoliopsida</taxon>
        <taxon>eudicotyledons</taxon>
        <taxon>Gunneridae</taxon>
        <taxon>Pentapetalae</taxon>
        <taxon>rosids</taxon>
        <taxon>fabids</taxon>
        <taxon>Rosales</taxon>
        <taxon>Cannabaceae</taxon>
        <taxon>Parasponia</taxon>
    </lineage>
</organism>
<protein>
    <submittedName>
        <fullName evidence="1">Uncharacterized protein</fullName>
    </submittedName>
</protein>